<keyword evidence="2" id="KW-0479">Metal-binding</keyword>
<dbReference type="EMBL" id="RXOL01000002">
    <property type="protein sequence ID" value="RVQ67837.1"/>
    <property type="molecule type" value="Genomic_DNA"/>
</dbReference>
<comment type="caution">
    <text evidence="6">The sequence shown here is derived from an EMBL/GenBank/DDBJ whole genome shotgun (WGS) entry which is preliminary data.</text>
</comment>
<dbReference type="SUPFAM" id="SSF51316">
    <property type="entry name" value="Mss4-like"/>
    <property type="match status" value="1"/>
</dbReference>
<dbReference type="PROSITE" id="PS51891">
    <property type="entry name" value="CENP_V_GFA"/>
    <property type="match status" value="1"/>
</dbReference>
<sequence>MHNGGCHCGTIRYCVSGDLMHHALCHCEDCRRCAGATPVAWIAFKAEDLAVTHGTPKIYRSSPGVERHFCPECGTGLFYYNEPMLPGLVDIQSVTMDDAAALSPTAHIMMAEALPWEASLDTLPKFERFPGQD</sequence>
<feature type="domain" description="CENP-V/GFA" evidence="5">
    <location>
        <begin position="2"/>
        <end position="117"/>
    </location>
</feature>
<dbReference type="InterPro" id="IPR006913">
    <property type="entry name" value="CENP-V/GFA"/>
</dbReference>
<keyword evidence="7" id="KW-1185">Reference proteome</keyword>
<dbReference type="PANTHER" id="PTHR33337:SF40">
    <property type="entry name" value="CENP-V_GFA DOMAIN-CONTAINING PROTEIN-RELATED"/>
    <property type="match status" value="1"/>
</dbReference>
<evidence type="ECO:0000313" key="6">
    <source>
        <dbReference type="EMBL" id="RVQ67837.1"/>
    </source>
</evidence>
<evidence type="ECO:0000256" key="4">
    <source>
        <dbReference type="ARBA" id="ARBA00023239"/>
    </source>
</evidence>
<dbReference type="Pfam" id="PF04828">
    <property type="entry name" value="GFA"/>
    <property type="match status" value="1"/>
</dbReference>
<dbReference type="Gene3D" id="3.90.1590.10">
    <property type="entry name" value="glutathione-dependent formaldehyde- activating enzyme (gfa)"/>
    <property type="match status" value="1"/>
</dbReference>
<dbReference type="GO" id="GO:0016846">
    <property type="term" value="F:carbon-sulfur lyase activity"/>
    <property type="evidence" value="ECO:0007669"/>
    <property type="project" value="InterPro"/>
</dbReference>
<accession>A0A437GYS9</accession>
<dbReference type="OrthoDB" id="7186766at2"/>
<keyword evidence="3" id="KW-0862">Zinc</keyword>
<dbReference type="PANTHER" id="PTHR33337">
    <property type="entry name" value="GFA DOMAIN-CONTAINING PROTEIN"/>
    <property type="match status" value="1"/>
</dbReference>
<gene>
    <name evidence="6" type="ORF">EKN06_07960</name>
</gene>
<evidence type="ECO:0000256" key="1">
    <source>
        <dbReference type="ARBA" id="ARBA00005495"/>
    </source>
</evidence>
<comment type="similarity">
    <text evidence="1">Belongs to the Gfa family.</text>
</comment>
<dbReference type="RefSeq" id="WP_127612352.1">
    <property type="nucleotide sequence ID" value="NZ_RXOL01000002.1"/>
</dbReference>
<proteinExistence type="inferred from homology"/>
<dbReference type="AlphaFoldDB" id="A0A437GYS9"/>
<evidence type="ECO:0000313" key="7">
    <source>
        <dbReference type="Proteomes" id="UP000283003"/>
    </source>
</evidence>
<reference evidence="6 7" key="1">
    <citation type="submission" date="2018-12" db="EMBL/GenBank/DDBJ databases">
        <title>Croceicoccus ponticola sp. nov., a lipolytic bacterium isolated from seawater.</title>
        <authorList>
            <person name="Yoon J.-H."/>
        </authorList>
    </citation>
    <scope>NUCLEOTIDE SEQUENCE [LARGE SCALE GENOMIC DNA]</scope>
    <source>
        <strain evidence="6 7">GM-16</strain>
    </source>
</reference>
<evidence type="ECO:0000259" key="5">
    <source>
        <dbReference type="PROSITE" id="PS51891"/>
    </source>
</evidence>
<dbReference type="InterPro" id="IPR011057">
    <property type="entry name" value="Mss4-like_sf"/>
</dbReference>
<protein>
    <submittedName>
        <fullName evidence="6">GFA family protein</fullName>
    </submittedName>
</protein>
<dbReference type="GO" id="GO:0046872">
    <property type="term" value="F:metal ion binding"/>
    <property type="evidence" value="ECO:0007669"/>
    <property type="project" value="UniProtKB-KW"/>
</dbReference>
<dbReference type="Proteomes" id="UP000283003">
    <property type="component" value="Unassembled WGS sequence"/>
</dbReference>
<evidence type="ECO:0000256" key="3">
    <source>
        <dbReference type="ARBA" id="ARBA00022833"/>
    </source>
</evidence>
<keyword evidence="4" id="KW-0456">Lyase</keyword>
<name>A0A437GYS9_9SPHN</name>
<organism evidence="6 7">
    <name type="scientific">Croceicoccus ponticola</name>
    <dbReference type="NCBI Taxonomy" id="2217664"/>
    <lineage>
        <taxon>Bacteria</taxon>
        <taxon>Pseudomonadati</taxon>
        <taxon>Pseudomonadota</taxon>
        <taxon>Alphaproteobacteria</taxon>
        <taxon>Sphingomonadales</taxon>
        <taxon>Erythrobacteraceae</taxon>
        <taxon>Croceicoccus</taxon>
    </lineage>
</organism>
<evidence type="ECO:0000256" key="2">
    <source>
        <dbReference type="ARBA" id="ARBA00022723"/>
    </source>
</evidence>